<evidence type="ECO:0000313" key="2">
    <source>
        <dbReference type="EMBL" id="OAV90030.1"/>
    </source>
</evidence>
<reference evidence="2" key="2">
    <citation type="submission" date="2016-05" db="EMBL/GenBank/DDBJ databases">
        <title>Comparative analysis highlights variable genome content of wheat rusts and divergence of the mating loci.</title>
        <authorList>
            <person name="Cuomo C.A."/>
            <person name="Bakkeren G."/>
            <person name="Szabo L."/>
            <person name="Khalil H."/>
            <person name="Joly D."/>
            <person name="Goldberg J."/>
            <person name="Young S."/>
            <person name="Zeng Q."/>
            <person name="Fellers J."/>
        </authorList>
    </citation>
    <scope>NUCLEOTIDE SEQUENCE [LARGE SCALE GENOMIC DNA]</scope>
    <source>
        <strain evidence="2">1-1 BBBD Race 1</strain>
    </source>
</reference>
<organism evidence="2">
    <name type="scientific">Puccinia triticina (isolate 1-1 / race 1 (BBBD))</name>
    <name type="common">Brown leaf rust fungus</name>
    <dbReference type="NCBI Taxonomy" id="630390"/>
    <lineage>
        <taxon>Eukaryota</taxon>
        <taxon>Fungi</taxon>
        <taxon>Dikarya</taxon>
        <taxon>Basidiomycota</taxon>
        <taxon>Pucciniomycotina</taxon>
        <taxon>Pucciniomycetes</taxon>
        <taxon>Pucciniales</taxon>
        <taxon>Pucciniaceae</taxon>
        <taxon>Puccinia</taxon>
    </lineage>
</organism>
<accession>A0A180GBJ8</accession>
<feature type="region of interest" description="Disordered" evidence="1">
    <location>
        <begin position="320"/>
        <end position="360"/>
    </location>
</feature>
<feature type="non-terminal residue" evidence="2">
    <location>
        <position position="360"/>
    </location>
</feature>
<reference evidence="2" key="1">
    <citation type="submission" date="2009-11" db="EMBL/GenBank/DDBJ databases">
        <authorList>
            <consortium name="The Broad Institute Genome Sequencing Platform"/>
            <person name="Ward D."/>
            <person name="Feldgarden M."/>
            <person name="Earl A."/>
            <person name="Young S.K."/>
            <person name="Zeng Q."/>
            <person name="Koehrsen M."/>
            <person name="Alvarado L."/>
            <person name="Berlin A."/>
            <person name="Bochicchio J."/>
            <person name="Borenstein D."/>
            <person name="Chapman S.B."/>
            <person name="Chen Z."/>
            <person name="Engels R."/>
            <person name="Freedman E."/>
            <person name="Gellesch M."/>
            <person name="Goldberg J."/>
            <person name="Griggs A."/>
            <person name="Gujja S."/>
            <person name="Heilman E."/>
            <person name="Heiman D."/>
            <person name="Hepburn T."/>
            <person name="Howarth C."/>
            <person name="Jen D."/>
            <person name="Larson L."/>
            <person name="Lewis B."/>
            <person name="Mehta T."/>
            <person name="Park D."/>
            <person name="Pearson M."/>
            <person name="Roberts A."/>
            <person name="Saif S."/>
            <person name="Shea T."/>
            <person name="Shenoy N."/>
            <person name="Sisk P."/>
            <person name="Stolte C."/>
            <person name="Sykes S."/>
            <person name="Thomson T."/>
            <person name="Walk T."/>
            <person name="White J."/>
            <person name="Yandava C."/>
            <person name="Izard J."/>
            <person name="Baranova O.V."/>
            <person name="Blanton J.M."/>
            <person name="Tanner A.C."/>
            <person name="Dewhirst F.E."/>
            <person name="Haas B."/>
            <person name="Nusbaum C."/>
            <person name="Birren B."/>
        </authorList>
    </citation>
    <scope>NUCLEOTIDE SEQUENCE [LARGE SCALE GENOMIC DNA]</scope>
    <source>
        <strain evidence="2">1-1 BBBD Race 1</strain>
    </source>
</reference>
<reference evidence="3" key="4">
    <citation type="submission" date="2025-05" db="UniProtKB">
        <authorList>
            <consortium name="EnsemblFungi"/>
        </authorList>
    </citation>
    <scope>IDENTIFICATION</scope>
    <source>
        <strain evidence="3">isolate 1-1 / race 1 (BBBD)</strain>
    </source>
</reference>
<dbReference type="AlphaFoldDB" id="A0A180GBJ8"/>
<reference evidence="3 4" key="3">
    <citation type="journal article" date="2017" name="G3 (Bethesda)">
        <title>Comparative analysis highlights variable genome content of wheat rusts and divergence of the mating loci.</title>
        <authorList>
            <person name="Cuomo C.A."/>
            <person name="Bakkeren G."/>
            <person name="Khalil H.B."/>
            <person name="Panwar V."/>
            <person name="Joly D."/>
            <person name="Linning R."/>
            <person name="Sakthikumar S."/>
            <person name="Song X."/>
            <person name="Adiconis X."/>
            <person name="Fan L."/>
            <person name="Goldberg J.M."/>
            <person name="Levin J.Z."/>
            <person name="Young S."/>
            <person name="Zeng Q."/>
            <person name="Anikster Y."/>
            <person name="Bruce M."/>
            <person name="Wang M."/>
            <person name="Yin C."/>
            <person name="McCallum B."/>
            <person name="Szabo L.J."/>
            <person name="Hulbert S."/>
            <person name="Chen X."/>
            <person name="Fellers J.P."/>
        </authorList>
    </citation>
    <scope>NUCLEOTIDE SEQUENCE</scope>
    <source>
        <strain evidence="3">isolate 1-1 / race 1 (BBBD)</strain>
        <strain evidence="4">Isolate 1-1 / race 1 (BBBD)</strain>
    </source>
</reference>
<dbReference type="VEuPathDB" id="FungiDB:PTTG_06624"/>
<evidence type="ECO:0000313" key="3">
    <source>
        <dbReference type="EnsemblFungi" id="PTTG_06624-t43_1-p1"/>
    </source>
</evidence>
<name>A0A180GBJ8_PUCT1</name>
<protein>
    <submittedName>
        <fullName evidence="2 3">Uncharacterized protein</fullName>
    </submittedName>
</protein>
<evidence type="ECO:0000256" key="1">
    <source>
        <dbReference type="SAM" id="MobiDB-lite"/>
    </source>
</evidence>
<sequence>MLGLNIQDASNSIKAAAQQTAHEAGEGSQMASPKGTPQESDTDAVAPDVLFQNPGPPPKTSKQAKPPKNKVTTQAAAKNLPNAPCIKQAKDAPTTRAPPPNPAAEEESEEVDLEKEARAIILAKMIKAKKAGNEVKAERYSKMYKAILADQKPKASKVVVDNECKGPLPLTIFNREWQEKALSYHSKNHPKTDETAAEKGLRYHGYPVPDEFSQNFSEWTLNYLKMRDRYNYPVLAKWILAHKEHCDWLHQTQGFMVTLRYDIWIRNNAFAFQQETANEAISTCRDFNKIGLLDNPYAIGDGKVGGDAFKGIKLLKTKQVNHIPQSSQTKTKASHKEPSVEPLSQAQGHSSLPAKPDQSR</sequence>
<keyword evidence="4" id="KW-1185">Reference proteome</keyword>
<evidence type="ECO:0000313" key="4">
    <source>
        <dbReference type="Proteomes" id="UP000005240"/>
    </source>
</evidence>
<gene>
    <name evidence="2" type="ORF">PTTG_06624</name>
</gene>
<dbReference type="EMBL" id="ADAS02000110">
    <property type="protein sequence ID" value="OAV90030.1"/>
    <property type="molecule type" value="Genomic_DNA"/>
</dbReference>
<feature type="compositionally biased region" description="Polar residues" evidence="1">
    <location>
        <begin position="7"/>
        <end position="21"/>
    </location>
</feature>
<dbReference type="Proteomes" id="UP000005240">
    <property type="component" value="Unassembled WGS sequence"/>
</dbReference>
<feature type="region of interest" description="Disordered" evidence="1">
    <location>
        <begin position="1"/>
        <end position="112"/>
    </location>
</feature>
<feature type="compositionally biased region" description="Polar residues" evidence="1">
    <location>
        <begin position="29"/>
        <end position="39"/>
    </location>
</feature>
<feature type="compositionally biased region" description="Polar residues" evidence="1">
    <location>
        <begin position="320"/>
        <end position="331"/>
    </location>
</feature>
<proteinExistence type="predicted"/>
<dbReference type="EnsemblFungi" id="PTTG_06624-t43_1">
    <property type="protein sequence ID" value="PTTG_06624-t43_1-p1"/>
    <property type="gene ID" value="PTTG_06624"/>
</dbReference>